<dbReference type="InterPro" id="IPR005146">
    <property type="entry name" value="B3/B4_tRNA-bd"/>
</dbReference>
<dbReference type="Gene3D" id="3.50.40.10">
    <property type="entry name" value="Phenylalanyl-trna Synthetase, Chain B, domain 3"/>
    <property type="match status" value="1"/>
</dbReference>
<organism evidence="2 3">
    <name type="scientific">Fusibacter ferrireducens</name>
    <dbReference type="NCBI Taxonomy" id="2785058"/>
    <lineage>
        <taxon>Bacteria</taxon>
        <taxon>Bacillati</taxon>
        <taxon>Bacillota</taxon>
        <taxon>Clostridia</taxon>
        <taxon>Eubacteriales</taxon>
        <taxon>Eubacteriales Family XII. Incertae Sedis</taxon>
        <taxon>Fusibacter</taxon>
    </lineage>
</organism>
<dbReference type="SUPFAM" id="SSF56037">
    <property type="entry name" value="PheT/TilS domain"/>
    <property type="match status" value="1"/>
</dbReference>
<protein>
    <recommendedName>
        <fullName evidence="1">B3/B4 tRNA-binding domain-containing protein</fullName>
    </recommendedName>
</protein>
<feature type="domain" description="B3/B4 tRNA-binding" evidence="1">
    <location>
        <begin position="63"/>
        <end position="210"/>
    </location>
</feature>
<gene>
    <name evidence="2" type="ORF">ISU02_15255</name>
</gene>
<proteinExistence type="predicted"/>
<dbReference type="InterPro" id="IPR020825">
    <property type="entry name" value="Phe-tRNA_synthase-like_B3/B4"/>
</dbReference>
<evidence type="ECO:0000313" key="2">
    <source>
        <dbReference type="EMBL" id="MBF4694467.1"/>
    </source>
</evidence>
<dbReference type="PANTHER" id="PTHR39209">
    <property type="match status" value="1"/>
</dbReference>
<dbReference type="RefSeq" id="WP_194702702.1">
    <property type="nucleotide sequence ID" value="NZ_JADKNH010000009.1"/>
</dbReference>
<dbReference type="PANTHER" id="PTHR39209:SF2">
    <property type="entry name" value="CYTOPLASMIC PROTEIN"/>
    <property type="match status" value="1"/>
</dbReference>
<dbReference type="SMART" id="SM00873">
    <property type="entry name" value="B3_4"/>
    <property type="match status" value="1"/>
</dbReference>
<comment type="caution">
    <text evidence="2">The sequence shown here is derived from an EMBL/GenBank/DDBJ whole genome shotgun (WGS) entry which is preliminary data.</text>
</comment>
<reference evidence="2 3" key="1">
    <citation type="submission" date="2020-11" db="EMBL/GenBank/DDBJ databases">
        <title>Fusibacter basophilias sp. nov.</title>
        <authorList>
            <person name="Qiu D."/>
        </authorList>
    </citation>
    <scope>NUCLEOTIDE SEQUENCE [LARGE SCALE GENOMIC DNA]</scope>
    <source>
        <strain evidence="2 3">Q10-2</strain>
    </source>
</reference>
<accession>A0ABR9ZVH3</accession>
<evidence type="ECO:0000313" key="3">
    <source>
        <dbReference type="Proteomes" id="UP000614200"/>
    </source>
</evidence>
<dbReference type="Proteomes" id="UP000614200">
    <property type="component" value="Unassembled WGS sequence"/>
</dbReference>
<evidence type="ECO:0000259" key="1">
    <source>
        <dbReference type="SMART" id="SM00873"/>
    </source>
</evidence>
<sequence length="220" mass="24792">MMDIKIDSDLKAILPEIRLGVLVCDVVVTESSELLRLEMHSEFQTFRDKVTTADISKLANVFKARSCYRALGKDPTKYRVSSEKLMRRITRGEGVDFINNIVDLSNLVSVKSMNSVGTYDYDQIKGSVLFTRGRSGETYLNIGGQEMNLENLLILKDTQKPFGSTTADSKRTSVNETTQKIVMNIISLDASDPLEDHLDYAEQLLIQYGASQRIEKRIVK</sequence>
<dbReference type="EMBL" id="JADKNH010000009">
    <property type="protein sequence ID" value="MBF4694467.1"/>
    <property type="molecule type" value="Genomic_DNA"/>
</dbReference>
<dbReference type="Pfam" id="PF03483">
    <property type="entry name" value="B3_4"/>
    <property type="match status" value="1"/>
</dbReference>
<name>A0ABR9ZVH3_9FIRM</name>
<keyword evidence="3" id="KW-1185">Reference proteome</keyword>